<protein>
    <submittedName>
        <fullName evidence="2">Dehydrogenase</fullName>
    </submittedName>
</protein>
<dbReference type="SMR" id="K1RZA5"/>
<dbReference type="InterPro" id="IPR009057">
    <property type="entry name" value="Homeodomain-like_sf"/>
</dbReference>
<dbReference type="InterPro" id="IPR001005">
    <property type="entry name" value="SANT/Myb"/>
</dbReference>
<feature type="domain" description="HTH myb-type" evidence="1">
    <location>
        <begin position="26"/>
        <end position="70"/>
    </location>
</feature>
<evidence type="ECO:0000259" key="1">
    <source>
        <dbReference type="PROSITE" id="PS51294"/>
    </source>
</evidence>
<dbReference type="SMART" id="SM00717">
    <property type="entry name" value="SANT"/>
    <property type="match status" value="8"/>
</dbReference>
<dbReference type="SUPFAM" id="SSF46689">
    <property type="entry name" value="Homeodomain-like"/>
    <property type="match status" value="1"/>
</dbReference>
<dbReference type="InterPro" id="IPR017930">
    <property type="entry name" value="Myb_dom"/>
</dbReference>
<name>K1RZA5_9ZZZZ</name>
<evidence type="ECO:0000313" key="2">
    <source>
        <dbReference type="EMBL" id="EKC48449.1"/>
    </source>
</evidence>
<sequence>MLKLIGDYMCNEIIKRENKNSNQNKNWSVKEDMILLNNYKQLGYNKVANLVNRSPSSCRNRLYRLRKNNKTIKSKYQMFNKKWTTSEDNFLKANYPDKGAEWCSKHLNRSPSSCISRAGKLKIKRSYRWSKDEDDIIKKYYPLYGINKVSKLLNRNKETCFQRAHVLGVKYINTSKWSESELNFLKKYYPEKGGKYVAEKLNRSYVACHSKAAVLKLKTIPKWSENDKKFLKKYYPKYGATWCAEKLNKTPRKCITYASKHKIRYINKALWTEEEIAILKKYYPIIGKFVSEIIKTKNEKACSQKATRLKITYTKDDSSAVEKIKSYLNSQKIVYRQEVGLEGCVDKNPLLFDFAIYEDNNLKKLIGIIEYDGSQHFLPTTLYSDKKINAKEVLERTQRHDQIKNKYCQKNKIPMLRIKYCQNNIEKLVAEFLKHREKYIEWYNQEYSFEKYYSEIEDEELKKYFIHFSKYKNKGTKNINPNFCISKWSQEDDLFLEKYYPDNGSAWVSKRLHKTQKACISHANKLGIVRSNHWKREEDAFVLKYYLSKGPLWISKKLKRTKNSIEHRAHRLGAEKRIKYWTKEEDQILLSNWNIKSEKELSEIIGRTKMSIGNRKKILRKYRTKEQVVELN</sequence>
<dbReference type="PROSITE" id="PS51294">
    <property type="entry name" value="HTH_MYB"/>
    <property type="match status" value="1"/>
</dbReference>
<dbReference type="EMBL" id="AJWZ01010440">
    <property type="protein sequence ID" value="EKC48449.1"/>
    <property type="molecule type" value="Genomic_DNA"/>
</dbReference>
<accession>K1RZA5</accession>
<reference evidence="2" key="1">
    <citation type="journal article" date="2013" name="Environ. Microbiol.">
        <title>Microbiota from the distal guts of lean and obese adolescents exhibit partial functional redundancy besides clear differences in community structure.</title>
        <authorList>
            <person name="Ferrer M."/>
            <person name="Ruiz A."/>
            <person name="Lanza F."/>
            <person name="Haange S.B."/>
            <person name="Oberbach A."/>
            <person name="Till H."/>
            <person name="Bargiela R."/>
            <person name="Campoy C."/>
            <person name="Segura M.T."/>
            <person name="Richter M."/>
            <person name="von Bergen M."/>
            <person name="Seifert J."/>
            <person name="Suarez A."/>
        </authorList>
    </citation>
    <scope>NUCLEOTIDE SEQUENCE</scope>
</reference>
<dbReference type="AlphaFoldDB" id="K1RZA5"/>
<comment type="caution">
    <text evidence="2">The sequence shown here is derived from an EMBL/GenBank/DDBJ whole genome shotgun (WGS) entry which is preliminary data.</text>
</comment>
<proteinExistence type="predicted"/>
<dbReference type="Pfam" id="PF00249">
    <property type="entry name" value="Myb_DNA-binding"/>
    <property type="match status" value="1"/>
</dbReference>
<gene>
    <name evidence="2" type="ORF">OBE_15187</name>
</gene>
<organism evidence="2">
    <name type="scientific">human gut metagenome</name>
    <dbReference type="NCBI Taxonomy" id="408170"/>
    <lineage>
        <taxon>unclassified sequences</taxon>
        <taxon>metagenomes</taxon>
        <taxon>organismal metagenomes</taxon>
    </lineage>
</organism>